<comment type="catalytic activity">
    <reaction evidence="1">
        <text>ATP-independent breakage of single-stranded DNA, followed by passage and rejoining.</text>
        <dbReference type="EC" id="5.6.2.1"/>
    </reaction>
</comment>
<dbReference type="Gene3D" id="3.30.66.10">
    <property type="entry name" value="DNA topoisomerase I domain"/>
    <property type="match status" value="1"/>
</dbReference>
<dbReference type="Pfam" id="PF21338">
    <property type="entry name" value="Top1B_N_bact"/>
    <property type="match status" value="1"/>
</dbReference>
<dbReference type="GO" id="GO:0003677">
    <property type="term" value="F:DNA binding"/>
    <property type="evidence" value="ECO:0007669"/>
    <property type="project" value="UniProtKB-KW"/>
</dbReference>
<proteinExistence type="inferred from homology"/>
<evidence type="ECO:0000256" key="1">
    <source>
        <dbReference type="ARBA" id="ARBA00000213"/>
    </source>
</evidence>
<dbReference type="InterPro" id="IPR013500">
    <property type="entry name" value="TopoI_cat_euk"/>
</dbReference>
<comment type="similarity">
    <text evidence="2">Belongs to the type IB topoisomerase family.</text>
</comment>
<dbReference type="OrthoDB" id="9778962at2"/>
<sequence>MAVKSVDRKLLQQLIETPETAIEHIDLVYVTEKHLSITRQKQQKDFVYLSSKGPLTQKEQLERIQKLVIPPAWQDVRITHLANGHLQAIGTDEKQRKQYRYHDLWTKVRNQTKFYRMAFFAKSLPGIRKQIEKDLRQRGWPQSKMMALIIKLMEETHIRIGNEQYARRNKSYGLTTLRKKHVEVYKDGIRFHFMGKKGKEHKITLKNKRLIKLINKCEEIPGWELFKYFDDNGERQTVDSEMVNSYIKDISGYSFSAKDFRTWAASVVFFDTLMHLELPENEKEIHKNVLTGFDAAADALGNTRNVCRKYYVHPLLVSDYENGLLQDSFKRADRCRSSQYFSASEKAILKRIEQFDPLSGFKD</sequence>
<dbReference type="Pfam" id="PF01028">
    <property type="entry name" value="Topoisom_I"/>
    <property type="match status" value="1"/>
</dbReference>
<evidence type="ECO:0000256" key="5">
    <source>
        <dbReference type="ARBA" id="ARBA00023125"/>
    </source>
</evidence>
<dbReference type="GO" id="GO:0003917">
    <property type="term" value="F:DNA topoisomerase type I (single strand cut, ATP-independent) activity"/>
    <property type="evidence" value="ECO:0007669"/>
    <property type="project" value="UniProtKB-EC"/>
</dbReference>
<dbReference type="Gene3D" id="3.90.15.10">
    <property type="entry name" value="Topoisomerase I, Chain A, domain 3"/>
    <property type="match status" value="1"/>
</dbReference>
<dbReference type="SUPFAM" id="SSF56349">
    <property type="entry name" value="DNA breaking-rejoining enzymes"/>
    <property type="match status" value="1"/>
</dbReference>
<feature type="domain" description="DNA topoisomerase IB N-terminal" evidence="8">
    <location>
        <begin position="46"/>
        <end position="92"/>
    </location>
</feature>
<keyword evidence="10" id="KW-1185">Reference proteome</keyword>
<protein>
    <recommendedName>
        <fullName evidence="3">DNA topoisomerase</fullName>
        <ecNumber evidence="3">5.6.2.1</ecNumber>
    </recommendedName>
</protein>
<dbReference type="KEGG" id="emar:D1013_16745"/>
<evidence type="ECO:0000259" key="8">
    <source>
        <dbReference type="Pfam" id="PF21338"/>
    </source>
</evidence>
<dbReference type="InterPro" id="IPR014711">
    <property type="entry name" value="TopoI_cat_a-hlx-sub_euk"/>
</dbReference>
<dbReference type="PRINTS" id="PR00416">
    <property type="entry name" value="EUTPISMRASEI"/>
</dbReference>
<dbReference type="InterPro" id="IPR011010">
    <property type="entry name" value="DNA_brk_join_enz"/>
</dbReference>
<reference evidence="9 10" key="1">
    <citation type="submission" date="2018-08" db="EMBL/GenBank/DDBJ databases">
        <title>The reduced genetic potential of extracellular carbohydrate catabolism in Euzebyella marina RN62, a Flavobacteriia bacterium isolated from the hadal water.</title>
        <authorList>
            <person name="Xue C."/>
        </authorList>
    </citation>
    <scope>NUCLEOTIDE SEQUENCE [LARGE SCALE GENOMIC DNA]</scope>
    <source>
        <strain evidence="9 10">RN62</strain>
    </source>
</reference>
<evidence type="ECO:0000259" key="7">
    <source>
        <dbReference type="Pfam" id="PF01028"/>
    </source>
</evidence>
<dbReference type="Gene3D" id="1.10.132.120">
    <property type="match status" value="1"/>
</dbReference>
<evidence type="ECO:0000256" key="4">
    <source>
        <dbReference type="ARBA" id="ARBA00023029"/>
    </source>
</evidence>
<evidence type="ECO:0000256" key="6">
    <source>
        <dbReference type="ARBA" id="ARBA00023235"/>
    </source>
</evidence>
<dbReference type="GO" id="GO:0006265">
    <property type="term" value="P:DNA topological change"/>
    <property type="evidence" value="ECO:0007669"/>
    <property type="project" value="InterPro"/>
</dbReference>
<keyword evidence="4" id="KW-0799">Topoisomerase</keyword>
<evidence type="ECO:0000313" key="9">
    <source>
        <dbReference type="EMBL" id="AYN68908.1"/>
    </source>
</evidence>
<evidence type="ECO:0000313" key="10">
    <source>
        <dbReference type="Proteomes" id="UP000276309"/>
    </source>
</evidence>
<evidence type="ECO:0000256" key="2">
    <source>
        <dbReference type="ARBA" id="ARBA00006645"/>
    </source>
</evidence>
<organism evidence="9 10">
    <name type="scientific">Euzebyella marina</name>
    <dbReference type="NCBI Taxonomy" id="1761453"/>
    <lineage>
        <taxon>Bacteria</taxon>
        <taxon>Pseudomonadati</taxon>
        <taxon>Bacteroidota</taxon>
        <taxon>Flavobacteriia</taxon>
        <taxon>Flavobacteriales</taxon>
        <taxon>Flavobacteriaceae</taxon>
        <taxon>Euzebyella</taxon>
    </lineage>
</organism>
<gene>
    <name evidence="9" type="ORF">D1013_16745</name>
</gene>
<keyword evidence="6 9" id="KW-0413">Isomerase</keyword>
<name>A0A3G2L9G6_9FLAO</name>
<dbReference type="AlphaFoldDB" id="A0A3G2L9G6"/>
<dbReference type="Proteomes" id="UP000276309">
    <property type="component" value="Chromosome"/>
</dbReference>
<dbReference type="EMBL" id="CP032050">
    <property type="protein sequence ID" value="AYN68908.1"/>
    <property type="molecule type" value="Genomic_DNA"/>
</dbReference>
<feature type="domain" description="DNA topoisomerase I catalytic core eukaryotic-type" evidence="7">
    <location>
        <begin position="108"/>
        <end position="310"/>
    </location>
</feature>
<evidence type="ECO:0000256" key="3">
    <source>
        <dbReference type="ARBA" id="ARBA00012891"/>
    </source>
</evidence>
<dbReference type="InterPro" id="IPR049331">
    <property type="entry name" value="Top1B_N_bact"/>
</dbReference>
<dbReference type="RefSeq" id="WP_121849919.1">
    <property type="nucleotide sequence ID" value="NZ_CP032050.1"/>
</dbReference>
<dbReference type="SUPFAM" id="SSF55869">
    <property type="entry name" value="DNA topoisomerase I domain"/>
    <property type="match status" value="1"/>
</dbReference>
<dbReference type="InterPro" id="IPR035447">
    <property type="entry name" value="DNA_topo_I_N_sf"/>
</dbReference>
<keyword evidence="5" id="KW-0238">DNA-binding</keyword>
<dbReference type="EC" id="5.6.2.1" evidence="3"/>
<accession>A0A3G2L9G6</accession>
<dbReference type="PROSITE" id="PS52038">
    <property type="entry name" value="TOPO_IB_2"/>
    <property type="match status" value="1"/>
</dbReference>
<dbReference type="InterPro" id="IPR001631">
    <property type="entry name" value="TopoI"/>
</dbReference>